<evidence type="ECO:0000259" key="3">
    <source>
        <dbReference type="PROSITE" id="PS50158"/>
    </source>
</evidence>
<feature type="domain" description="CCHC-type" evidence="3">
    <location>
        <begin position="45"/>
        <end position="61"/>
    </location>
</feature>
<dbReference type="Proteomes" id="UP000617340">
    <property type="component" value="Unassembled WGS sequence"/>
</dbReference>
<gene>
    <name evidence="4" type="ORF">HZH68_005337</name>
</gene>
<dbReference type="Pfam" id="PF00849">
    <property type="entry name" value="PseudoU_synth_2"/>
    <property type="match status" value="1"/>
</dbReference>
<evidence type="ECO:0000313" key="4">
    <source>
        <dbReference type="EMBL" id="KAF7405968.1"/>
    </source>
</evidence>
<reference evidence="4" key="1">
    <citation type="journal article" date="2020" name="G3 (Bethesda)">
        <title>High-Quality Assemblies for Three Invasive Social Wasps from the &lt;i&gt;Vespula&lt;/i&gt; Genus.</title>
        <authorList>
            <person name="Harrop T.W.R."/>
            <person name="Guhlin J."/>
            <person name="McLaughlin G.M."/>
            <person name="Permina E."/>
            <person name="Stockwell P."/>
            <person name="Gilligan J."/>
            <person name="Le Lec M.F."/>
            <person name="Gruber M.A.M."/>
            <person name="Quinn O."/>
            <person name="Lovegrove M."/>
            <person name="Duncan E.J."/>
            <person name="Remnant E.J."/>
            <person name="Van Eeckhoven J."/>
            <person name="Graham B."/>
            <person name="Knapp R.A."/>
            <person name="Langford K.W."/>
            <person name="Kronenberg Z."/>
            <person name="Press M.O."/>
            <person name="Eacker S.M."/>
            <person name="Wilson-Rankin E.E."/>
            <person name="Purcell J."/>
            <person name="Lester P.J."/>
            <person name="Dearden P.K."/>
        </authorList>
    </citation>
    <scope>NUCLEOTIDE SEQUENCE</scope>
    <source>
        <strain evidence="4">Linc-1</strain>
    </source>
</reference>
<organism evidence="4 5">
    <name type="scientific">Vespula germanica</name>
    <name type="common">German yellow jacket</name>
    <name type="synonym">Paravespula germanica</name>
    <dbReference type="NCBI Taxonomy" id="30212"/>
    <lineage>
        <taxon>Eukaryota</taxon>
        <taxon>Metazoa</taxon>
        <taxon>Ecdysozoa</taxon>
        <taxon>Arthropoda</taxon>
        <taxon>Hexapoda</taxon>
        <taxon>Insecta</taxon>
        <taxon>Pterygota</taxon>
        <taxon>Neoptera</taxon>
        <taxon>Endopterygota</taxon>
        <taxon>Hymenoptera</taxon>
        <taxon>Apocrita</taxon>
        <taxon>Aculeata</taxon>
        <taxon>Vespoidea</taxon>
        <taxon>Vespidae</taxon>
        <taxon>Vespinae</taxon>
        <taxon>Vespula</taxon>
    </lineage>
</organism>
<feature type="domain" description="CCHC-type" evidence="3">
    <location>
        <begin position="66"/>
        <end position="81"/>
    </location>
</feature>
<keyword evidence="2" id="KW-0862">Zinc</keyword>
<dbReference type="CDD" id="cd02869">
    <property type="entry name" value="PseudoU_synth_RluA_like"/>
    <property type="match status" value="1"/>
</dbReference>
<dbReference type="InterPro" id="IPR036875">
    <property type="entry name" value="Znf_CCHC_sf"/>
</dbReference>
<dbReference type="GO" id="GO:0008270">
    <property type="term" value="F:zinc ion binding"/>
    <property type="evidence" value="ECO:0007669"/>
    <property type="project" value="UniProtKB-KW"/>
</dbReference>
<accession>A0A834KFY9</accession>
<dbReference type="Pfam" id="PF00098">
    <property type="entry name" value="zf-CCHC"/>
    <property type="match status" value="5"/>
</dbReference>
<dbReference type="InterPro" id="IPR050188">
    <property type="entry name" value="RluA_PseudoU_synthase"/>
</dbReference>
<protein>
    <recommendedName>
        <fullName evidence="3">CCHC-type domain-containing protein</fullName>
    </recommendedName>
</protein>
<dbReference type="SMART" id="SM00343">
    <property type="entry name" value="ZnF_C2HC"/>
    <property type="match status" value="5"/>
</dbReference>
<keyword evidence="5" id="KW-1185">Reference proteome</keyword>
<dbReference type="Gene3D" id="3.30.2350.10">
    <property type="entry name" value="Pseudouridine synthase"/>
    <property type="match status" value="1"/>
</dbReference>
<dbReference type="SUPFAM" id="SSF55120">
    <property type="entry name" value="Pseudouridine synthase"/>
    <property type="match status" value="1"/>
</dbReference>
<dbReference type="InterPro" id="IPR006145">
    <property type="entry name" value="PsdUridine_synth_RsuA/RluA"/>
</dbReference>
<comment type="caution">
    <text evidence="4">The sequence shown here is derived from an EMBL/GenBank/DDBJ whole genome shotgun (WGS) entry which is preliminary data.</text>
</comment>
<feature type="domain" description="CCHC-type" evidence="3">
    <location>
        <begin position="6"/>
        <end position="21"/>
    </location>
</feature>
<dbReference type="GO" id="GO:0003723">
    <property type="term" value="F:RNA binding"/>
    <property type="evidence" value="ECO:0007669"/>
    <property type="project" value="InterPro"/>
</dbReference>
<dbReference type="InterPro" id="IPR001878">
    <property type="entry name" value="Znf_CCHC"/>
</dbReference>
<dbReference type="AlphaFoldDB" id="A0A834KFY9"/>
<dbReference type="Gene3D" id="4.10.60.10">
    <property type="entry name" value="Zinc finger, CCHC-type"/>
    <property type="match status" value="4"/>
</dbReference>
<sequence length="373" mass="42144">MSSNACYKCNRMGHFARECTQGGGGGGRGDRGRDREGGFGRGRDKCFKCNQFGHFARECKEDQDLCYRCNGVGHIAKDCQQGPEMSCYNCNKTGHIARSCPEGVNDSARFAMQSCYNCNKTGHIARNCTEAGVVQKPYDMFINSNNPKRKHTLQFVLKKMLPNLANPMLSHEFHFVHRLDYATSGIICIALNKRAARAASTAFEKQQVQKYYLALLHGHVNDSFIVIDKPIGNDIRETDGNKKMCTSDSLFCTKPRKSRTVLLVLEYGLRKSKPATKVLLCPTTGRRHQLRVHCSSIGHIIIGDYTYSERQDVEPHRTFLHSFRLILKNDVENLDVRTADPFISADTANKWQPTNIIRTLDENIFSEIHKLAQ</sequence>
<dbReference type="SUPFAM" id="SSF57756">
    <property type="entry name" value="Retrovirus zinc finger-like domains"/>
    <property type="match status" value="4"/>
</dbReference>
<dbReference type="GO" id="GO:0009982">
    <property type="term" value="F:pseudouridine synthase activity"/>
    <property type="evidence" value="ECO:0007669"/>
    <property type="project" value="InterPro"/>
</dbReference>
<evidence type="ECO:0000313" key="5">
    <source>
        <dbReference type="Proteomes" id="UP000617340"/>
    </source>
</evidence>
<dbReference type="PROSITE" id="PS50158">
    <property type="entry name" value="ZF_CCHC"/>
    <property type="match status" value="5"/>
</dbReference>
<dbReference type="EMBL" id="JACSDZ010000004">
    <property type="protein sequence ID" value="KAF7405968.1"/>
    <property type="molecule type" value="Genomic_DNA"/>
</dbReference>
<proteinExistence type="inferred from homology"/>
<name>A0A834KFY9_VESGE</name>
<feature type="domain" description="CCHC-type" evidence="3">
    <location>
        <begin position="115"/>
        <end position="130"/>
    </location>
</feature>
<keyword evidence="2" id="KW-0863">Zinc-finger</keyword>
<evidence type="ECO:0000256" key="1">
    <source>
        <dbReference type="ARBA" id="ARBA00010876"/>
    </source>
</evidence>
<dbReference type="PANTHER" id="PTHR21600:SF87">
    <property type="entry name" value="RNA PSEUDOURIDYLATE SYNTHASE DOMAIN-CONTAINING PROTEIN 1"/>
    <property type="match status" value="1"/>
</dbReference>
<feature type="domain" description="CCHC-type" evidence="3">
    <location>
        <begin position="87"/>
        <end position="102"/>
    </location>
</feature>
<evidence type="ECO:0000256" key="2">
    <source>
        <dbReference type="PROSITE-ProRule" id="PRU00047"/>
    </source>
</evidence>
<dbReference type="PANTHER" id="PTHR21600">
    <property type="entry name" value="MITOCHONDRIAL RNA PSEUDOURIDINE SYNTHASE"/>
    <property type="match status" value="1"/>
</dbReference>
<dbReference type="InterPro" id="IPR020103">
    <property type="entry name" value="PsdUridine_synth_cat_dom_sf"/>
</dbReference>
<dbReference type="GO" id="GO:0000455">
    <property type="term" value="P:enzyme-directed rRNA pseudouridine synthesis"/>
    <property type="evidence" value="ECO:0007669"/>
    <property type="project" value="TreeGrafter"/>
</dbReference>
<keyword evidence="2" id="KW-0479">Metal-binding</keyword>
<comment type="similarity">
    <text evidence="1">Belongs to the pseudouridine synthase RluA family.</text>
</comment>